<comment type="caution">
    <text evidence="1">The sequence shown here is derived from an EMBL/GenBank/DDBJ whole genome shotgun (WGS) entry which is preliminary data.</text>
</comment>
<evidence type="ECO:0000313" key="2">
    <source>
        <dbReference type="Proteomes" id="UP000230405"/>
    </source>
</evidence>
<accession>A0A2M7VEP9</accession>
<organism evidence="1 2">
    <name type="scientific">Candidatus Komeilibacteria bacterium CG_4_10_14_0_2_um_filter_37_10</name>
    <dbReference type="NCBI Taxonomy" id="1974470"/>
    <lineage>
        <taxon>Bacteria</taxon>
        <taxon>Candidatus Komeiliibacteriota</taxon>
    </lineage>
</organism>
<dbReference type="Proteomes" id="UP000230405">
    <property type="component" value="Unassembled WGS sequence"/>
</dbReference>
<dbReference type="AlphaFoldDB" id="A0A2M7VEP9"/>
<protein>
    <submittedName>
        <fullName evidence="1">Uncharacterized protein</fullName>
    </submittedName>
</protein>
<gene>
    <name evidence="1" type="ORF">COX77_02695</name>
</gene>
<evidence type="ECO:0000313" key="1">
    <source>
        <dbReference type="EMBL" id="PIZ99020.1"/>
    </source>
</evidence>
<proteinExistence type="predicted"/>
<sequence length="164" mass="19469">MKTKQKNSRQWLLLSPGPGTFYFLLAEIAAIKIEFNTFGQIQYLLDFLAKNKTTAVGLIINLEPFILPDQNCRQIISVRQLKSILRQIVNHLSDDRQQNVPVIFLTPKVNLDLYRIIKQIKLWWVEKKLMVTKRKKFSFLLLNYTNIKLIRRLKNFCRSWAINY</sequence>
<reference evidence="2" key="1">
    <citation type="submission" date="2017-09" db="EMBL/GenBank/DDBJ databases">
        <title>Depth-based differentiation of microbial function through sediment-hosted aquifers and enrichment of novel symbionts in the deep terrestrial subsurface.</title>
        <authorList>
            <person name="Probst A.J."/>
            <person name="Ladd B."/>
            <person name="Jarett J.K."/>
            <person name="Geller-Mcgrath D.E."/>
            <person name="Sieber C.M.K."/>
            <person name="Emerson J.B."/>
            <person name="Anantharaman K."/>
            <person name="Thomas B.C."/>
            <person name="Malmstrom R."/>
            <person name="Stieglmeier M."/>
            <person name="Klingl A."/>
            <person name="Woyke T."/>
            <person name="Ryan C.M."/>
            <person name="Banfield J.F."/>
        </authorList>
    </citation>
    <scope>NUCLEOTIDE SEQUENCE [LARGE SCALE GENOMIC DNA]</scope>
</reference>
<name>A0A2M7VEP9_9BACT</name>
<dbReference type="EMBL" id="PFPO01000050">
    <property type="protein sequence ID" value="PIZ99020.1"/>
    <property type="molecule type" value="Genomic_DNA"/>
</dbReference>